<keyword evidence="1" id="KW-1133">Transmembrane helix</keyword>
<keyword evidence="1" id="KW-0812">Transmembrane</keyword>
<proteinExistence type="predicted"/>
<dbReference type="InterPro" id="IPR006059">
    <property type="entry name" value="SBP"/>
</dbReference>
<evidence type="ECO:0000313" key="3">
    <source>
        <dbReference type="Proteomes" id="UP000177111"/>
    </source>
</evidence>
<accession>A0A1F8H0P7</accession>
<comment type="caution">
    <text evidence="2">The sequence shown here is derived from an EMBL/GenBank/DDBJ whole genome shotgun (WGS) entry which is preliminary data.</text>
</comment>
<reference evidence="2 3" key="1">
    <citation type="journal article" date="2016" name="Nat. Commun.">
        <title>Thousands of microbial genomes shed light on interconnected biogeochemical processes in an aquifer system.</title>
        <authorList>
            <person name="Anantharaman K."/>
            <person name="Brown C.T."/>
            <person name="Hug L.A."/>
            <person name="Sharon I."/>
            <person name="Castelle C.J."/>
            <person name="Probst A.J."/>
            <person name="Thomas B.C."/>
            <person name="Singh A."/>
            <person name="Wilkins M.J."/>
            <person name="Karaoz U."/>
            <person name="Brodie E.L."/>
            <person name="Williams K.H."/>
            <person name="Hubbard S.S."/>
            <person name="Banfield J.F."/>
        </authorList>
    </citation>
    <scope>NUCLEOTIDE SEQUENCE [LARGE SCALE GENOMIC DNA]</scope>
</reference>
<dbReference type="InterPro" id="IPR050490">
    <property type="entry name" value="Bact_solute-bd_prot1"/>
</dbReference>
<sequence length="434" mass="48924">MENKKLLLVLGALISVTVVIVIVLILRGLGGGGVNNAYIEFWGTFDSPVVYEAIIRDFEAQHQGAKIVYRQFPYEEYEQKLLNSLAAGTGPDLYMIHNTWLPKHGDKLKPLPEKIDDLKEPLLTVQNLKRDYVDVVFNDFVYSNQIYALPLYVDTLALYYNKDLFNTAGITGPPQTWEEFNRDVELLTKLNSAGDILQSGAAMGTARNINRSTDILQALMIQSGVPMTNADKTQAIFERSAQSLDIGERTLQFFTDFANPATRVYAWNDRLHYSVDSFIEGSLAMMLNYSHQADIIKSKNSRLNFAIAPMPQASLTDIKNFANYWGVGVANKSQNSDLAWQFAAYLTSKEGATQYLNNTGRPSARRDLIDLQRSDDEVGVFAVQSLTAKSWYQVDNVAIEKIFADMIEDIYYRRSSIKEALRNAETKVNVLMQK</sequence>
<dbReference type="EMBL" id="MGKT01000004">
    <property type="protein sequence ID" value="OGN31253.1"/>
    <property type="molecule type" value="Genomic_DNA"/>
</dbReference>
<name>A0A1F8H0P7_9BACT</name>
<dbReference type="Gene3D" id="3.40.190.10">
    <property type="entry name" value="Periplasmic binding protein-like II"/>
    <property type="match status" value="1"/>
</dbReference>
<dbReference type="SUPFAM" id="SSF53850">
    <property type="entry name" value="Periplasmic binding protein-like II"/>
    <property type="match status" value="1"/>
</dbReference>
<evidence type="ECO:0000313" key="2">
    <source>
        <dbReference type="EMBL" id="OGN31253.1"/>
    </source>
</evidence>
<keyword evidence="1" id="KW-0472">Membrane</keyword>
<dbReference type="AlphaFoldDB" id="A0A1F8H0P7"/>
<dbReference type="Proteomes" id="UP000177111">
    <property type="component" value="Unassembled WGS sequence"/>
</dbReference>
<dbReference type="PANTHER" id="PTHR43649:SF12">
    <property type="entry name" value="DIACETYLCHITOBIOSE BINDING PROTEIN DASA"/>
    <property type="match status" value="1"/>
</dbReference>
<evidence type="ECO:0000256" key="1">
    <source>
        <dbReference type="SAM" id="Phobius"/>
    </source>
</evidence>
<dbReference type="Pfam" id="PF01547">
    <property type="entry name" value="SBP_bac_1"/>
    <property type="match status" value="1"/>
</dbReference>
<protein>
    <recommendedName>
        <fullName evidence="4">ABC transporter substrate-binding protein</fullName>
    </recommendedName>
</protein>
<feature type="transmembrane region" description="Helical" evidence="1">
    <location>
        <begin position="6"/>
        <end position="26"/>
    </location>
</feature>
<gene>
    <name evidence="2" type="ORF">A3I96_00355</name>
</gene>
<organism evidence="2 3">
    <name type="scientific">Candidatus Yanofskybacteria bacterium RIFCSPLOWO2_02_FULL_44_18</name>
    <dbReference type="NCBI Taxonomy" id="1802705"/>
    <lineage>
        <taxon>Bacteria</taxon>
        <taxon>Candidatus Yanofskyibacteriota</taxon>
    </lineage>
</organism>
<evidence type="ECO:0008006" key="4">
    <source>
        <dbReference type="Google" id="ProtNLM"/>
    </source>
</evidence>
<dbReference type="PANTHER" id="PTHR43649">
    <property type="entry name" value="ARABINOSE-BINDING PROTEIN-RELATED"/>
    <property type="match status" value="1"/>
</dbReference>